<feature type="region of interest" description="Disordered" evidence="1">
    <location>
        <begin position="1"/>
        <end position="36"/>
    </location>
</feature>
<dbReference type="GeneTree" id="ENSGT00390000013662"/>
<keyword evidence="2" id="KW-0812">Transmembrane</keyword>
<dbReference type="InterPro" id="IPR013783">
    <property type="entry name" value="Ig-like_fold"/>
</dbReference>
<keyword evidence="2" id="KW-0472">Membrane</keyword>
<dbReference type="InParanoid" id="K7DZC5"/>
<evidence type="ECO:0000256" key="1">
    <source>
        <dbReference type="SAM" id="MobiDB-lite"/>
    </source>
</evidence>
<dbReference type="PROSITE" id="PS50835">
    <property type="entry name" value="IG_LIKE"/>
    <property type="match status" value="1"/>
</dbReference>
<dbReference type="InterPro" id="IPR042379">
    <property type="entry name" value="PDCD1"/>
</dbReference>
<dbReference type="PANTHER" id="PTHR15264">
    <property type="entry name" value="PROGRAMMED CELL DEATH PROTEIN 1"/>
    <property type="match status" value="1"/>
</dbReference>
<dbReference type="PANTHER" id="PTHR15264:SF2">
    <property type="entry name" value="PROGRAMMED CELL DEATH PROTEIN 1"/>
    <property type="match status" value="1"/>
</dbReference>
<dbReference type="HOGENOM" id="CLU_533118_0_0_1"/>
<reference evidence="4 5" key="1">
    <citation type="journal article" date="2007" name="Nature">
        <title>Genome of the marsupial Monodelphis domestica reveals innovation in non-coding sequences.</title>
        <authorList>
            <person name="Mikkelsen T.S."/>
            <person name="Wakefield M.J."/>
            <person name="Aken B."/>
            <person name="Amemiya C.T."/>
            <person name="Chang J.L."/>
            <person name="Duke S."/>
            <person name="Garber M."/>
            <person name="Gentles A.J."/>
            <person name="Goodstadt L."/>
            <person name="Heger A."/>
            <person name="Jurka J."/>
            <person name="Kamal M."/>
            <person name="Mauceli E."/>
            <person name="Searle S.M."/>
            <person name="Sharpe T."/>
            <person name="Baker M.L."/>
            <person name="Batzer M.A."/>
            <person name="Benos P.V."/>
            <person name="Belov K."/>
            <person name="Clamp M."/>
            <person name="Cook A."/>
            <person name="Cuff J."/>
            <person name="Das R."/>
            <person name="Davidow L."/>
            <person name="Deakin J.E."/>
            <person name="Fazzari M.J."/>
            <person name="Glass J.L."/>
            <person name="Grabherr M."/>
            <person name="Greally J.M."/>
            <person name="Gu W."/>
            <person name="Hore T.A."/>
            <person name="Huttley G.A."/>
            <person name="Kleber M."/>
            <person name="Jirtle R.L."/>
            <person name="Koina E."/>
            <person name="Lee J.T."/>
            <person name="Mahony S."/>
            <person name="Marra M.A."/>
            <person name="Miller R.D."/>
            <person name="Nicholls R.D."/>
            <person name="Oda M."/>
            <person name="Papenfuss A.T."/>
            <person name="Parra Z.E."/>
            <person name="Pollock D.D."/>
            <person name="Ray D.A."/>
            <person name="Schein J.E."/>
            <person name="Speed T.P."/>
            <person name="Thompson K."/>
            <person name="VandeBerg J.L."/>
            <person name="Wade C.M."/>
            <person name="Walker J.A."/>
            <person name="Waters P.D."/>
            <person name="Webber C."/>
            <person name="Weidman J.R."/>
            <person name="Xie X."/>
            <person name="Zody M.C."/>
            <person name="Baldwin J."/>
            <person name="Abdouelleil A."/>
            <person name="Abdulkadir J."/>
            <person name="Abebe A."/>
            <person name="Abera B."/>
            <person name="Abreu J."/>
            <person name="Acer S.C."/>
            <person name="Aftuck L."/>
            <person name="Alexander A."/>
            <person name="An P."/>
            <person name="Anderson E."/>
            <person name="Anderson S."/>
            <person name="Arachi H."/>
            <person name="Azer M."/>
            <person name="Bachantsang P."/>
            <person name="Barry A."/>
            <person name="Bayul T."/>
            <person name="Berlin A."/>
            <person name="Bessette D."/>
            <person name="Bloom T."/>
            <person name="Bloom T."/>
            <person name="Boguslavskiy L."/>
            <person name="Bonnet C."/>
            <person name="Boukhgalter B."/>
            <person name="Bourzgui I."/>
            <person name="Brown A."/>
            <person name="Cahill P."/>
            <person name="Channer S."/>
            <person name="Cheshatsang Y."/>
            <person name="Chuda L."/>
            <person name="Citroen M."/>
            <person name="Collymore A."/>
            <person name="Cooke P."/>
            <person name="Costello M."/>
            <person name="D'Aco K."/>
            <person name="Daza R."/>
            <person name="De Haan G."/>
            <person name="DeGray S."/>
            <person name="DeMaso C."/>
            <person name="Dhargay N."/>
            <person name="Dooley K."/>
            <person name="Dooley E."/>
            <person name="Doricent M."/>
            <person name="Dorje P."/>
            <person name="Dorjee K."/>
            <person name="Dupes A."/>
            <person name="Elong R."/>
            <person name="Falk J."/>
            <person name="Farina A."/>
            <person name="Faro S."/>
            <person name="Ferguson D."/>
            <person name="Fisher S."/>
            <person name="Foley C.D."/>
            <person name="Franke A."/>
            <person name="Friedrich D."/>
            <person name="Gadbois L."/>
            <person name="Gearin G."/>
            <person name="Gearin C.R."/>
            <person name="Giannoukos G."/>
            <person name="Goode T."/>
            <person name="Graham J."/>
            <person name="Grandbois E."/>
            <person name="Grewal S."/>
            <person name="Gyaltsen K."/>
            <person name="Hafez N."/>
            <person name="Hagos B."/>
            <person name="Hall J."/>
            <person name="Henson C."/>
            <person name="Hollinger A."/>
            <person name="Honan T."/>
            <person name="Huard M.D."/>
            <person name="Hughes L."/>
            <person name="Hurhula B."/>
            <person name="Husby M.E."/>
            <person name="Kamat A."/>
            <person name="Kanga B."/>
            <person name="Kashin S."/>
            <person name="Khazanovich D."/>
            <person name="Kisner P."/>
            <person name="Lance K."/>
            <person name="Lara M."/>
            <person name="Lee W."/>
            <person name="Lennon N."/>
            <person name="Letendre F."/>
            <person name="LeVine R."/>
            <person name="Lipovsky A."/>
            <person name="Liu X."/>
            <person name="Liu J."/>
            <person name="Liu S."/>
            <person name="Lokyitsang T."/>
            <person name="Lokyitsang Y."/>
            <person name="Lubonja R."/>
            <person name="Lui A."/>
            <person name="MacDonald P."/>
            <person name="Magnisalis V."/>
            <person name="Maru K."/>
            <person name="Matthews C."/>
            <person name="McCusker W."/>
            <person name="McDonough S."/>
            <person name="Mehta T."/>
            <person name="Meldrim J."/>
            <person name="Meneus L."/>
            <person name="Mihai O."/>
            <person name="Mihalev A."/>
            <person name="Mihova T."/>
            <person name="Mittelman R."/>
            <person name="Mlenga V."/>
            <person name="Montmayeur A."/>
            <person name="Mulrain L."/>
            <person name="Navidi A."/>
            <person name="Naylor J."/>
            <person name="Negash T."/>
            <person name="Nguyen T."/>
            <person name="Nguyen N."/>
            <person name="Nicol R."/>
            <person name="Norbu C."/>
            <person name="Norbu N."/>
            <person name="Novod N."/>
            <person name="O'Neill B."/>
            <person name="Osman S."/>
            <person name="Markiewicz E."/>
            <person name="Oyono O.L."/>
            <person name="Patti C."/>
            <person name="Phunkhang P."/>
            <person name="Pierre F."/>
            <person name="Priest M."/>
            <person name="Raghuraman S."/>
            <person name="Rege F."/>
            <person name="Reyes R."/>
            <person name="Rise C."/>
            <person name="Rogov P."/>
            <person name="Ross K."/>
            <person name="Ryan E."/>
            <person name="Settipalli S."/>
            <person name="Shea T."/>
            <person name="Sherpa N."/>
            <person name="Shi L."/>
            <person name="Shih D."/>
            <person name="Sparrow T."/>
            <person name="Spaulding J."/>
            <person name="Stalker J."/>
            <person name="Stange-Thomann N."/>
            <person name="Stavropoulos S."/>
            <person name="Stone C."/>
            <person name="Strader C."/>
            <person name="Tesfaye S."/>
            <person name="Thomson T."/>
            <person name="Thoulutsang Y."/>
            <person name="Thoulutsang D."/>
            <person name="Topham K."/>
            <person name="Topping I."/>
            <person name="Tsamla T."/>
            <person name="Vassiliev H."/>
            <person name="Vo A."/>
            <person name="Wangchuk T."/>
            <person name="Wangdi T."/>
            <person name="Weiand M."/>
            <person name="Wilkinson J."/>
            <person name="Wilson A."/>
            <person name="Yadav S."/>
            <person name="Young G."/>
            <person name="Yu Q."/>
            <person name="Zembek L."/>
            <person name="Zhong D."/>
            <person name="Zimmer A."/>
            <person name="Zwirko Z."/>
            <person name="Jaffe D.B."/>
            <person name="Alvarez P."/>
            <person name="Brockman W."/>
            <person name="Butler J."/>
            <person name="Chin C."/>
            <person name="Gnerre S."/>
            <person name="MacCallum I."/>
            <person name="Graves J.A."/>
            <person name="Ponting C.P."/>
            <person name="Breen M."/>
            <person name="Samollow P.B."/>
            <person name="Lander E.S."/>
            <person name="Lindblad-Toh K."/>
        </authorList>
    </citation>
    <scope>NUCLEOTIDE SEQUENCE [LARGE SCALE GENOMIC DNA]</scope>
</reference>
<dbReference type="GO" id="GO:0050776">
    <property type="term" value="P:regulation of immune response"/>
    <property type="evidence" value="ECO:0000318"/>
    <property type="project" value="GO_Central"/>
</dbReference>
<dbReference type="Pfam" id="PF07686">
    <property type="entry name" value="V-set"/>
    <property type="match status" value="1"/>
</dbReference>
<keyword evidence="5" id="KW-1185">Reference proteome</keyword>
<proteinExistence type="predicted"/>
<dbReference type="GO" id="GO:0070234">
    <property type="term" value="P:positive regulation of T cell apoptotic process"/>
    <property type="evidence" value="ECO:0000318"/>
    <property type="project" value="GO_Central"/>
</dbReference>
<feature type="region of interest" description="Disordered" evidence="1">
    <location>
        <begin position="81"/>
        <end position="101"/>
    </location>
</feature>
<evidence type="ECO:0000259" key="3">
    <source>
        <dbReference type="PROSITE" id="PS50835"/>
    </source>
</evidence>
<accession>K7DZC5</accession>
<gene>
    <name evidence="4" type="primary">PDCD1</name>
</gene>
<dbReference type="SMART" id="SM00406">
    <property type="entry name" value="IGv"/>
    <property type="match status" value="1"/>
</dbReference>
<dbReference type="InterPro" id="IPR036179">
    <property type="entry name" value="Ig-like_dom_sf"/>
</dbReference>
<dbReference type="Proteomes" id="UP000002280">
    <property type="component" value="Chromosome 7"/>
</dbReference>
<dbReference type="Bgee" id="ENSMODG00000029268">
    <property type="expression patterns" value="Expressed in blood and 12 other cell types or tissues"/>
</dbReference>
<feature type="region of interest" description="Disordered" evidence="1">
    <location>
        <begin position="209"/>
        <end position="238"/>
    </location>
</feature>
<dbReference type="Ensembl" id="ENSMODT00000041982.2">
    <property type="protein sequence ID" value="ENSMODP00000038876.1"/>
    <property type="gene ID" value="ENSMODG00000029268.2"/>
</dbReference>
<evidence type="ECO:0000313" key="4">
    <source>
        <dbReference type="Ensembl" id="ENSMODP00000038876.1"/>
    </source>
</evidence>
<feature type="domain" description="Ig-like" evidence="3">
    <location>
        <begin position="271"/>
        <end position="388"/>
    </location>
</feature>
<sequence length="511" mass="54677">MSRARTAQLASPLPAGPVWAPQCSLPPGRRLKGPGGDWQAQAGLMGGAASAGPPGSGGLGREAVRVWRRVCVRARSPTSLLPPEAPAHSGPWKGNRKERGATACGSPVLSLRLWVPRPLRWRACLEVRLLLSRGGLPRPPAWPGSRPPSSLHSLEYVGFSLSFSRPRGEMLRSAASGGRAGAEGEGAGALPGLPSGSNGARFLSMTCQHPGGGPHCSQGRGRGGRRPRPGASELLPFRGLRRPPDQVLAMRPSWGAGAAFCFVLLSWASGPSPVKMEYNLGFWPPQLSKAEGENATFVCNVSRELMTSILNWYKEKNGSQPEKLAAYPKDKPSSPLQDRYHIAKRNGQTYEMTIVGLQLNDSGRYFCGIINFQMPPVKESGWSELNVTERLMDSTTPTPFTTPEALEKFPRIIVVVSIIVGAVLVLLLLCWVLFIVESRGRGGAGNSESDKDSLKVERCAASGSASAVVYGQLDFQRPEAPPAGGAECCEQTEYAIIVFPPDKPGGSPHRK</sequence>
<dbReference type="eggNOG" id="ENOG502SUIW">
    <property type="taxonomic scope" value="Eukaryota"/>
</dbReference>
<dbReference type="GO" id="GO:0009897">
    <property type="term" value="C:external side of plasma membrane"/>
    <property type="evidence" value="ECO:0000318"/>
    <property type="project" value="GO_Central"/>
</dbReference>
<dbReference type="GO" id="GO:0050777">
    <property type="term" value="P:negative regulation of immune response"/>
    <property type="evidence" value="ECO:0007669"/>
    <property type="project" value="InterPro"/>
</dbReference>
<reference evidence="4" key="3">
    <citation type="submission" date="2025-09" db="UniProtKB">
        <authorList>
            <consortium name="Ensembl"/>
        </authorList>
    </citation>
    <scope>IDENTIFICATION</scope>
</reference>
<dbReference type="SMART" id="SM00409">
    <property type="entry name" value="IG"/>
    <property type="match status" value="1"/>
</dbReference>
<dbReference type="Gene3D" id="2.60.40.10">
    <property type="entry name" value="Immunoglobulins"/>
    <property type="match status" value="1"/>
</dbReference>
<evidence type="ECO:0000256" key="2">
    <source>
        <dbReference type="SAM" id="Phobius"/>
    </source>
</evidence>
<organism evidence="4 5">
    <name type="scientific">Monodelphis domestica</name>
    <name type="common">Gray short-tailed opossum</name>
    <dbReference type="NCBI Taxonomy" id="13616"/>
    <lineage>
        <taxon>Eukaryota</taxon>
        <taxon>Metazoa</taxon>
        <taxon>Chordata</taxon>
        <taxon>Craniata</taxon>
        <taxon>Vertebrata</taxon>
        <taxon>Euteleostomi</taxon>
        <taxon>Mammalia</taxon>
        <taxon>Metatheria</taxon>
        <taxon>Didelphimorphia</taxon>
        <taxon>Didelphidae</taxon>
        <taxon>Monodelphis</taxon>
    </lineage>
</organism>
<evidence type="ECO:0000313" key="5">
    <source>
        <dbReference type="Proteomes" id="UP000002280"/>
    </source>
</evidence>
<name>K7DZC5_MONDO</name>
<protein>
    <recommendedName>
        <fullName evidence="3">Ig-like domain-containing protein</fullName>
    </recommendedName>
</protein>
<dbReference type="InterPro" id="IPR003599">
    <property type="entry name" value="Ig_sub"/>
</dbReference>
<keyword evidence="2" id="KW-1133">Transmembrane helix</keyword>
<dbReference type="InterPro" id="IPR013106">
    <property type="entry name" value="Ig_V-set"/>
</dbReference>
<dbReference type="InterPro" id="IPR007110">
    <property type="entry name" value="Ig-like_dom"/>
</dbReference>
<dbReference type="STRING" id="13616.ENSMODP00000038876"/>
<feature type="transmembrane region" description="Helical" evidence="2">
    <location>
        <begin position="412"/>
        <end position="436"/>
    </location>
</feature>
<dbReference type="AlphaFoldDB" id="K7DZC5"/>
<dbReference type="SUPFAM" id="SSF48726">
    <property type="entry name" value="Immunoglobulin"/>
    <property type="match status" value="1"/>
</dbReference>
<reference evidence="4" key="2">
    <citation type="submission" date="2025-08" db="UniProtKB">
        <authorList>
            <consortium name="Ensembl"/>
        </authorList>
    </citation>
    <scope>IDENTIFICATION</scope>
</reference>